<keyword evidence="3 6" id="KW-0812">Transmembrane</keyword>
<dbReference type="AlphaFoldDB" id="A0A9X2C0Y2"/>
<feature type="transmembrane region" description="Helical" evidence="6">
    <location>
        <begin position="218"/>
        <end position="239"/>
    </location>
</feature>
<gene>
    <name evidence="8" type="ORF">LPC04_21515</name>
</gene>
<evidence type="ECO:0000256" key="6">
    <source>
        <dbReference type="SAM" id="Phobius"/>
    </source>
</evidence>
<evidence type="ECO:0000256" key="4">
    <source>
        <dbReference type="ARBA" id="ARBA00022989"/>
    </source>
</evidence>
<feature type="transmembrane region" description="Helical" evidence="6">
    <location>
        <begin position="156"/>
        <end position="174"/>
    </location>
</feature>
<feature type="transmembrane region" description="Helical" evidence="6">
    <location>
        <begin position="246"/>
        <end position="270"/>
    </location>
</feature>
<keyword evidence="4 6" id="KW-1133">Transmembrane helix</keyword>
<evidence type="ECO:0000256" key="3">
    <source>
        <dbReference type="ARBA" id="ARBA00022692"/>
    </source>
</evidence>
<dbReference type="PANTHER" id="PTHR32322">
    <property type="entry name" value="INNER MEMBRANE TRANSPORTER"/>
    <property type="match status" value="1"/>
</dbReference>
<feature type="transmembrane region" description="Helical" evidence="6">
    <location>
        <begin position="75"/>
        <end position="92"/>
    </location>
</feature>
<dbReference type="EMBL" id="JAJLJH010000008">
    <property type="protein sequence ID" value="MCK9688293.1"/>
    <property type="molecule type" value="Genomic_DNA"/>
</dbReference>
<dbReference type="InterPro" id="IPR000620">
    <property type="entry name" value="EamA_dom"/>
</dbReference>
<dbReference type="Proteomes" id="UP001139353">
    <property type="component" value="Unassembled WGS sequence"/>
</dbReference>
<protein>
    <submittedName>
        <fullName evidence="8">DMT family transporter</fullName>
    </submittedName>
</protein>
<evidence type="ECO:0000313" key="8">
    <source>
        <dbReference type="EMBL" id="MCK9688293.1"/>
    </source>
</evidence>
<dbReference type="SUPFAM" id="SSF103481">
    <property type="entry name" value="Multidrug resistance efflux transporter EmrE"/>
    <property type="match status" value="2"/>
</dbReference>
<dbReference type="PANTHER" id="PTHR32322:SF2">
    <property type="entry name" value="EAMA DOMAIN-CONTAINING PROTEIN"/>
    <property type="match status" value="1"/>
</dbReference>
<dbReference type="GO" id="GO:0016020">
    <property type="term" value="C:membrane"/>
    <property type="evidence" value="ECO:0007669"/>
    <property type="project" value="UniProtKB-SubCell"/>
</dbReference>
<keyword evidence="9" id="KW-1185">Reference proteome</keyword>
<accession>A0A9X2C0Y2</accession>
<evidence type="ECO:0000256" key="1">
    <source>
        <dbReference type="ARBA" id="ARBA00004141"/>
    </source>
</evidence>
<comment type="similarity">
    <text evidence="2">Belongs to the EamA transporter family.</text>
</comment>
<feature type="transmembrane region" description="Helical" evidence="6">
    <location>
        <begin position="186"/>
        <end position="206"/>
    </location>
</feature>
<organism evidence="8 9">
    <name type="scientific">Scleromatobacter humisilvae</name>
    <dbReference type="NCBI Taxonomy" id="2897159"/>
    <lineage>
        <taxon>Bacteria</taxon>
        <taxon>Pseudomonadati</taxon>
        <taxon>Pseudomonadota</taxon>
        <taxon>Betaproteobacteria</taxon>
        <taxon>Burkholderiales</taxon>
        <taxon>Sphaerotilaceae</taxon>
        <taxon>Scleromatobacter</taxon>
    </lineage>
</organism>
<evidence type="ECO:0000313" key="9">
    <source>
        <dbReference type="Proteomes" id="UP001139353"/>
    </source>
</evidence>
<dbReference type="InterPro" id="IPR050638">
    <property type="entry name" value="AA-Vitamin_Transporters"/>
</dbReference>
<sequence length="297" mass="29824">MKTSSWPGIVLALSAAVLWGTTGTSQHFAGARLSSYWIGGLRLAIAAVFFALLVGATERGRAARPRVPGLWRRQLLAGTAIAAYNLAFFAGVRLAGVAVGTTIAIGSGPLFAGALQALVTRRPPVALWWLGTGLAIGGGAAIALGNGGVASADLTGLALCLSAGFSYAVYTLTAKSLATHASPARASLWVFGTAAVIALPAAWLIAPSGGVDLLATGGRGWLVVAWLGVMATGVAYLLFSSALRFISAATGVALALGEPLTAFALAVLVLGEPLRASGLAGIALILAGLALVVRAER</sequence>
<proteinExistence type="inferred from homology"/>
<dbReference type="RefSeq" id="WP_275684340.1">
    <property type="nucleotide sequence ID" value="NZ_JAJLJH010000008.1"/>
</dbReference>
<keyword evidence="5 6" id="KW-0472">Membrane</keyword>
<evidence type="ECO:0000256" key="2">
    <source>
        <dbReference type="ARBA" id="ARBA00007362"/>
    </source>
</evidence>
<feature type="transmembrane region" description="Helical" evidence="6">
    <location>
        <begin position="126"/>
        <end position="144"/>
    </location>
</feature>
<evidence type="ECO:0000256" key="5">
    <source>
        <dbReference type="ARBA" id="ARBA00023136"/>
    </source>
</evidence>
<evidence type="ECO:0000259" key="7">
    <source>
        <dbReference type="Pfam" id="PF00892"/>
    </source>
</evidence>
<comment type="subcellular location">
    <subcellularLocation>
        <location evidence="1">Membrane</location>
        <topology evidence="1">Multi-pass membrane protein</topology>
    </subcellularLocation>
</comment>
<dbReference type="Pfam" id="PF00892">
    <property type="entry name" value="EamA"/>
    <property type="match status" value="2"/>
</dbReference>
<reference evidence="8" key="1">
    <citation type="submission" date="2021-11" db="EMBL/GenBank/DDBJ databases">
        <title>BS-T2-15 a new species belonging to the Comamonadaceae family isolated from the soil of a French oak forest.</title>
        <authorList>
            <person name="Mieszkin S."/>
            <person name="Alain K."/>
        </authorList>
    </citation>
    <scope>NUCLEOTIDE SEQUENCE</scope>
    <source>
        <strain evidence="8">BS-T2-15</strain>
    </source>
</reference>
<comment type="caution">
    <text evidence="8">The sequence shown here is derived from an EMBL/GenBank/DDBJ whole genome shotgun (WGS) entry which is preliminary data.</text>
</comment>
<dbReference type="InterPro" id="IPR037185">
    <property type="entry name" value="EmrE-like"/>
</dbReference>
<feature type="domain" description="EamA" evidence="7">
    <location>
        <begin position="7"/>
        <end position="140"/>
    </location>
</feature>
<feature type="transmembrane region" description="Helical" evidence="6">
    <location>
        <begin position="98"/>
        <end position="119"/>
    </location>
</feature>
<feature type="transmembrane region" description="Helical" evidence="6">
    <location>
        <begin position="35"/>
        <end position="54"/>
    </location>
</feature>
<feature type="domain" description="EamA" evidence="7">
    <location>
        <begin position="155"/>
        <end position="293"/>
    </location>
</feature>
<name>A0A9X2C0Y2_9BURK</name>
<feature type="transmembrane region" description="Helical" evidence="6">
    <location>
        <begin position="276"/>
        <end position="293"/>
    </location>
</feature>